<dbReference type="AlphaFoldDB" id="A0A2I0KK26"/>
<evidence type="ECO:0000313" key="3">
    <source>
        <dbReference type="Proteomes" id="UP000233551"/>
    </source>
</evidence>
<organism evidence="2 3">
    <name type="scientific">Punica granatum</name>
    <name type="common">Pomegranate</name>
    <dbReference type="NCBI Taxonomy" id="22663"/>
    <lineage>
        <taxon>Eukaryota</taxon>
        <taxon>Viridiplantae</taxon>
        <taxon>Streptophyta</taxon>
        <taxon>Embryophyta</taxon>
        <taxon>Tracheophyta</taxon>
        <taxon>Spermatophyta</taxon>
        <taxon>Magnoliopsida</taxon>
        <taxon>eudicotyledons</taxon>
        <taxon>Gunneridae</taxon>
        <taxon>Pentapetalae</taxon>
        <taxon>rosids</taxon>
        <taxon>malvids</taxon>
        <taxon>Myrtales</taxon>
        <taxon>Lythraceae</taxon>
        <taxon>Punica</taxon>
    </lineage>
</organism>
<dbReference type="EMBL" id="PGOL01000540">
    <property type="protein sequence ID" value="PKI68875.1"/>
    <property type="molecule type" value="Genomic_DNA"/>
</dbReference>
<protein>
    <submittedName>
        <fullName evidence="2">Uncharacterized protein</fullName>
    </submittedName>
</protein>
<comment type="caution">
    <text evidence="2">The sequence shown here is derived from an EMBL/GenBank/DDBJ whole genome shotgun (WGS) entry which is preliminary data.</text>
</comment>
<dbReference type="Proteomes" id="UP000233551">
    <property type="component" value="Unassembled WGS sequence"/>
</dbReference>
<accession>A0A2I0KK26</accession>
<name>A0A2I0KK26_PUNGR</name>
<feature type="compositionally biased region" description="Polar residues" evidence="1">
    <location>
        <begin position="146"/>
        <end position="155"/>
    </location>
</feature>
<gene>
    <name evidence="2" type="ORF">CRG98_010730</name>
</gene>
<evidence type="ECO:0000256" key="1">
    <source>
        <dbReference type="SAM" id="MobiDB-lite"/>
    </source>
</evidence>
<evidence type="ECO:0000313" key="2">
    <source>
        <dbReference type="EMBL" id="PKI68875.1"/>
    </source>
</evidence>
<keyword evidence="3" id="KW-1185">Reference proteome</keyword>
<sequence length="169" mass="18158">MGKSLFVPPATHGVPRADDICFRESGHHHSGVVCAAVLGKARRAGSHEDRRVEQMSLKAVNARCQNLKAVNAGLIGKCKKCESKDAHREQPSLLHGPAVTAQSNNGPAQSINGGRLAFSPTQPRPEAQRSIQPNPAHSAQLGPATQRPNSPTKFSNFLFFTEPPLNFPN</sequence>
<proteinExistence type="predicted"/>
<feature type="compositionally biased region" description="Polar residues" evidence="1">
    <location>
        <begin position="100"/>
        <end position="112"/>
    </location>
</feature>
<feature type="region of interest" description="Disordered" evidence="1">
    <location>
        <begin position="85"/>
        <end position="169"/>
    </location>
</feature>
<reference evidence="2 3" key="1">
    <citation type="submission" date="2017-11" db="EMBL/GenBank/DDBJ databases">
        <title>De-novo sequencing of pomegranate (Punica granatum L.) genome.</title>
        <authorList>
            <person name="Akparov Z."/>
            <person name="Amiraslanov A."/>
            <person name="Hajiyeva S."/>
            <person name="Abbasov M."/>
            <person name="Kaur K."/>
            <person name="Hamwieh A."/>
            <person name="Solovyev V."/>
            <person name="Salamov A."/>
            <person name="Braich B."/>
            <person name="Kosarev P."/>
            <person name="Mahmoud A."/>
            <person name="Hajiyev E."/>
            <person name="Babayeva S."/>
            <person name="Izzatullayeva V."/>
            <person name="Mammadov A."/>
            <person name="Mammadov A."/>
            <person name="Sharifova S."/>
            <person name="Ojaghi J."/>
            <person name="Eynullazada K."/>
            <person name="Bayramov B."/>
            <person name="Abdulazimova A."/>
            <person name="Shahmuradov I."/>
        </authorList>
    </citation>
    <scope>NUCLEOTIDE SEQUENCE [LARGE SCALE GENOMIC DNA]</scope>
    <source>
        <strain evidence="3">cv. AG2017</strain>
        <tissue evidence="2">Leaf</tissue>
    </source>
</reference>